<evidence type="ECO:0008006" key="3">
    <source>
        <dbReference type="Google" id="ProtNLM"/>
    </source>
</evidence>
<gene>
    <name evidence="1" type="ORF">ARMSODRAFT_884381</name>
</gene>
<dbReference type="STRING" id="1076256.A0A2H3C2J9"/>
<proteinExistence type="predicted"/>
<reference evidence="2" key="1">
    <citation type="journal article" date="2017" name="Nat. Ecol. Evol.">
        <title>Genome expansion and lineage-specific genetic innovations in the forest pathogenic fungi Armillaria.</title>
        <authorList>
            <person name="Sipos G."/>
            <person name="Prasanna A.N."/>
            <person name="Walter M.C."/>
            <person name="O'Connor E."/>
            <person name="Balint B."/>
            <person name="Krizsan K."/>
            <person name="Kiss B."/>
            <person name="Hess J."/>
            <person name="Varga T."/>
            <person name="Slot J."/>
            <person name="Riley R."/>
            <person name="Boka B."/>
            <person name="Rigling D."/>
            <person name="Barry K."/>
            <person name="Lee J."/>
            <person name="Mihaltcheva S."/>
            <person name="LaButti K."/>
            <person name="Lipzen A."/>
            <person name="Waldron R."/>
            <person name="Moloney N.M."/>
            <person name="Sperisen C."/>
            <person name="Kredics L."/>
            <person name="Vagvoelgyi C."/>
            <person name="Patrignani A."/>
            <person name="Fitzpatrick D."/>
            <person name="Nagy I."/>
            <person name="Doyle S."/>
            <person name="Anderson J.B."/>
            <person name="Grigoriev I.V."/>
            <person name="Gueldener U."/>
            <person name="Muensterkoetter M."/>
            <person name="Nagy L.G."/>
        </authorList>
    </citation>
    <scope>NUCLEOTIDE SEQUENCE [LARGE SCALE GENOMIC DNA]</scope>
    <source>
        <strain evidence="2">28-4</strain>
    </source>
</reference>
<dbReference type="Proteomes" id="UP000218334">
    <property type="component" value="Unassembled WGS sequence"/>
</dbReference>
<dbReference type="AlphaFoldDB" id="A0A2H3C2J9"/>
<feature type="non-terminal residue" evidence="1">
    <location>
        <position position="1"/>
    </location>
</feature>
<evidence type="ECO:0000313" key="2">
    <source>
        <dbReference type="Proteomes" id="UP000218334"/>
    </source>
</evidence>
<protein>
    <recommendedName>
        <fullName evidence="3">HTH CENPB-type domain-containing protein</fullName>
    </recommendedName>
</protein>
<evidence type="ECO:0000313" key="1">
    <source>
        <dbReference type="EMBL" id="PBK71047.1"/>
    </source>
</evidence>
<keyword evidence="2" id="KW-1185">Reference proteome</keyword>
<sequence>VCNELMEDHRKETGQTIRLNHATIINHAEGKLTQAQANSHKSWLTPEEMEAVIQFLIEVSHQGFPLSYRYLKKHVDEILHAHLGNEFRAESIGKCWINQ</sequence>
<accession>A0A2H3C2J9</accession>
<name>A0A2H3C2J9_9AGAR</name>
<dbReference type="EMBL" id="KZ293425">
    <property type="protein sequence ID" value="PBK71047.1"/>
    <property type="molecule type" value="Genomic_DNA"/>
</dbReference>
<organism evidence="1 2">
    <name type="scientific">Armillaria solidipes</name>
    <dbReference type="NCBI Taxonomy" id="1076256"/>
    <lineage>
        <taxon>Eukaryota</taxon>
        <taxon>Fungi</taxon>
        <taxon>Dikarya</taxon>
        <taxon>Basidiomycota</taxon>
        <taxon>Agaricomycotina</taxon>
        <taxon>Agaricomycetes</taxon>
        <taxon>Agaricomycetidae</taxon>
        <taxon>Agaricales</taxon>
        <taxon>Marasmiineae</taxon>
        <taxon>Physalacriaceae</taxon>
        <taxon>Armillaria</taxon>
    </lineage>
</organism>